<dbReference type="PANTHER" id="PTHR47577:SF2">
    <property type="entry name" value="THAP DOMAIN CONTAINING 9"/>
    <property type="match status" value="1"/>
</dbReference>
<evidence type="ECO:0000256" key="1">
    <source>
        <dbReference type="SAM" id="MobiDB-lite"/>
    </source>
</evidence>
<reference evidence="2 3" key="1">
    <citation type="submission" date="2021-05" db="EMBL/GenBank/DDBJ databases">
        <authorList>
            <person name="Zahm M."/>
            <person name="Klopp C."/>
            <person name="Cabau C."/>
            <person name="Kuhl H."/>
            <person name="Suciu R."/>
            <person name="Ciorpac M."/>
            <person name="Holostenco D."/>
            <person name="Gessner J."/>
            <person name="Wuertz S."/>
            <person name="Hohne C."/>
            <person name="Stock M."/>
            <person name="Gislard M."/>
            <person name="Lluch J."/>
            <person name="Milhes M."/>
            <person name="Lampietro C."/>
            <person name="Lopez Roques C."/>
            <person name="Donnadieu C."/>
            <person name="Du K."/>
            <person name="Schartl M."/>
            <person name="Guiguen Y."/>
        </authorList>
    </citation>
    <scope>NUCLEOTIDE SEQUENCE [LARGE SCALE GENOMIC DNA]</scope>
    <source>
        <strain evidence="2">Hh-F2</strain>
        <tissue evidence="2">Blood</tissue>
    </source>
</reference>
<feature type="region of interest" description="Disordered" evidence="1">
    <location>
        <begin position="1"/>
        <end position="22"/>
    </location>
</feature>
<comment type="caution">
    <text evidence="2">The sequence shown here is derived from an EMBL/GenBank/DDBJ whole genome shotgun (WGS) entry which is preliminary data.</text>
</comment>
<dbReference type="PANTHER" id="PTHR47577">
    <property type="entry name" value="THAP DOMAIN-CONTAINING PROTEIN 6"/>
    <property type="match status" value="1"/>
</dbReference>
<dbReference type="Proteomes" id="UP001369086">
    <property type="component" value="Unassembled WGS sequence"/>
</dbReference>
<organism evidence="2 3">
    <name type="scientific">Huso huso</name>
    <name type="common">Beluga</name>
    <name type="synonym">Acipenser huso</name>
    <dbReference type="NCBI Taxonomy" id="61971"/>
    <lineage>
        <taxon>Eukaryota</taxon>
        <taxon>Metazoa</taxon>
        <taxon>Chordata</taxon>
        <taxon>Craniata</taxon>
        <taxon>Vertebrata</taxon>
        <taxon>Euteleostomi</taxon>
        <taxon>Actinopterygii</taxon>
        <taxon>Chondrostei</taxon>
        <taxon>Acipenseriformes</taxon>
        <taxon>Acipenseridae</taxon>
        <taxon>Huso</taxon>
    </lineage>
</organism>
<evidence type="ECO:0000313" key="3">
    <source>
        <dbReference type="Proteomes" id="UP001369086"/>
    </source>
</evidence>
<proteinExistence type="predicted"/>
<gene>
    <name evidence="2" type="ORF">HHUSO_G21607</name>
</gene>
<accession>A0ABR0YZC5</accession>
<protein>
    <submittedName>
        <fullName evidence="2">Uncharacterized protein</fullName>
    </submittedName>
</protein>
<name>A0ABR0YZC5_HUSHU</name>
<evidence type="ECO:0000313" key="2">
    <source>
        <dbReference type="EMBL" id="KAK6477923.1"/>
    </source>
</evidence>
<keyword evidence="3" id="KW-1185">Reference proteome</keyword>
<dbReference type="EMBL" id="JAHFZB010000020">
    <property type="protein sequence ID" value="KAK6477923.1"/>
    <property type="molecule type" value="Genomic_DNA"/>
</dbReference>
<sequence>MSSTAETQGLEDTSCTPPHHSTSGFLQETSAYLLSLKDNKPNYCTARHTFTTGFVVVISLLQLLPETLTKQKYVLTYEVRQDHVELFFNAVRRLVQGCLLSPCDALRCSRRNNRKFNRTGQNRLCSSAVWKENFRT</sequence>